<organism evidence="2 3">
    <name type="scientific">Talaromyces pinophilus</name>
    <name type="common">Penicillium pinophilum</name>
    <dbReference type="NCBI Taxonomy" id="128442"/>
    <lineage>
        <taxon>Eukaryota</taxon>
        <taxon>Fungi</taxon>
        <taxon>Dikarya</taxon>
        <taxon>Ascomycota</taxon>
        <taxon>Pezizomycotina</taxon>
        <taxon>Eurotiomycetes</taxon>
        <taxon>Eurotiomycetidae</taxon>
        <taxon>Eurotiales</taxon>
        <taxon>Trichocomaceae</taxon>
        <taxon>Talaromyces</taxon>
        <taxon>Talaromyces sect. Talaromyces</taxon>
    </lineage>
</organism>
<feature type="compositionally biased region" description="Polar residues" evidence="1">
    <location>
        <begin position="280"/>
        <end position="294"/>
    </location>
</feature>
<sequence>MNPTSLPFKTSEDELNACISGLLSQQSSASASASFAPSAPAAYNGFDDLTSAETSFWGDLPPGLTWDDYLLITEGLLLEGTPSFDMPVGISPGVSNINTSGGPSTFNVAGGADITTSRAPSTFTFGAGSAGINMPVGYPMPNLVAGNTAISMPGALPTFGFTTGSTNINMPVGPEKFDLSPESTGIDVPVGLQTTIEHQSYLGYGNGGFPNGTNVGGSMVTGGWVGTSQQVRQPINGVHAPLALPNTHLKTSSSKTRSTKGPNTPPAPPTTPQPRRCGQTPATMPNSNTSSETLSPPERSRSSSPSARPPPKRRKDWRKGPEATFRFVQDERSMPPNFRANPDNHGRFQYTATGRRKYLNAPGAAQERRRRREGNQAADQQGACQQGNGGK</sequence>
<gene>
    <name evidence="2" type="ORF">TCE0_042r14820</name>
</gene>
<feature type="compositionally biased region" description="Pro residues" evidence="1">
    <location>
        <begin position="263"/>
        <end position="272"/>
    </location>
</feature>
<feature type="compositionally biased region" description="Low complexity" evidence="1">
    <location>
        <begin position="375"/>
        <end position="391"/>
    </location>
</feature>
<comment type="caution">
    <text evidence="2">The sequence shown here is derived from an EMBL/GenBank/DDBJ whole genome shotgun (WGS) entry which is preliminary data.</text>
</comment>
<keyword evidence="3" id="KW-1185">Reference proteome</keyword>
<evidence type="ECO:0000313" key="3">
    <source>
        <dbReference type="Proteomes" id="UP000053095"/>
    </source>
</evidence>
<protein>
    <submittedName>
        <fullName evidence="2">Uncharacterized protein</fullName>
    </submittedName>
</protein>
<evidence type="ECO:0000313" key="2">
    <source>
        <dbReference type="EMBL" id="GAM41589.1"/>
    </source>
</evidence>
<proteinExistence type="predicted"/>
<evidence type="ECO:0000256" key="1">
    <source>
        <dbReference type="SAM" id="MobiDB-lite"/>
    </source>
</evidence>
<feature type="compositionally biased region" description="Low complexity" evidence="1">
    <location>
        <begin position="250"/>
        <end position="262"/>
    </location>
</feature>
<dbReference type="AlphaFoldDB" id="A0A6V8HID3"/>
<dbReference type="EMBL" id="DF933838">
    <property type="protein sequence ID" value="GAM41589.1"/>
    <property type="molecule type" value="Genomic_DNA"/>
</dbReference>
<dbReference type="Proteomes" id="UP000053095">
    <property type="component" value="Unassembled WGS sequence"/>
</dbReference>
<reference evidence="3" key="1">
    <citation type="journal article" date="2015" name="Genome Announc.">
        <title>Draft genome sequence of Talaromyces cellulolyticus strain Y-94, a source of lignocellulosic biomass-degrading enzymes.</title>
        <authorList>
            <person name="Fujii T."/>
            <person name="Koike H."/>
            <person name="Sawayama S."/>
            <person name="Yano S."/>
            <person name="Inoue H."/>
        </authorList>
    </citation>
    <scope>NUCLEOTIDE SEQUENCE [LARGE SCALE GENOMIC DNA]</scope>
    <source>
        <strain evidence="3">Y-94</strain>
    </source>
</reference>
<feature type="region of interest" description="Disordered" evidence="1">
    <location>
        <begin position="239"/>
        <end position="391"/>
    </location>
</feature>
<name>A0A6V8HID3_TALPI</name>
<accession>A0A6V8HID3</accession>